<keyword evidence="3 4" id="KW-0326">Glycosidase</keyword>
<reference evidence="10 11" key="1">
    <citation type="submission" date="2018-11" db="EMBL/GenBank/DDBJ databases">
        <title>Novel bacteria species description.</title>
        <authorList>
            <person name="Han J.-H."/>
        </authorList>
    </citation>
    <scope>NUCLEOTIDE SEQUENCE [LARGE SCALE GENOMIC DNA]</scope>
    <source>
        <strain evidence="10 11">KCTC23259</strain>
    </source>
</reference>
<organism evidence="10 11">
    <name type="scientific">Lacihabitans soyangensis</name>
    <dbReference type="NCBI Taxonomy" id="869394"/>
    <lineage>
        <taxon>Bacteria</taxon>
        <taxon>Pseudomonadati</taxon>
        <taxon>Bacteroidota</taxon>
        <taxon>Cytophagia</taxon>
        <taxon>Cytophagales</taxon>
        <taxon>Leadbetterellaceae</taxon>
        <taxon>Lacihabitans</taxon>
    </lineage>
</organism>
<dbReference type="SUPFAM" id="SSF51445">
    <property type="entry name" value="(Trans)glycosidases"/>
    <property type="match status" value="1"/>
</dbReference>
<dbReference type="InterPro" id="IPR000805">
    <property type="entry name" value="Glyco_hydro_26"/>
</dbReference>
<dbReference type="PANTHER" id="PTHR40079">
    <property type="entry name" value="MANNAN ENDO-1,4-BETA-MANNOSIDASE E-RELATED"/>
    <property type="match status" value="1"/>
</dbReference>
<dbReference type="Gene3D" id="3.20.20.80">
    <property type="entry name" value="Glycosidases"/>
    <property type="match status" value="1"/>
</dbReference>
<evidence type="ECO:0000256" key="5">
    <source>
        <dbReference type="PIRSR" id="PIRSR018168-1"/>
    </source>
</evidence>
<dbReference type="PIRSF" id="PIRSF018168">
    <property type="entry name" value="Mannan-1_4-beta-mannosidase"/>
    <property type="match status" value="1"/>
</dbReference>
<dbReference type="InterPro" id="IPR017853">
    <property type="entry name" value="GH"/>
</dbReference>
<dbReference type="PROSITE" id="PS51764">
    <property type="entry name" value="GH26"/>
    <property type="match status" value="1"/>
</dbReference>
<accession>A0AAE3KV62</accession>
<evidence type="ECO:0000313" key="10">
    <source>
        <dbReference type="EMBL" id="MCP9765684.1"/>
    </source>
</evidence>
<feature type="domain" description="GH26" evidence="9">
    <location>
        <begin position="30"/>
        <end position="364"/>
    </location>
</feature>
<dbReference type="InterPro" id="IPR022790">
    <property type="entry name" value="GH26_dom"/>
</dbReference>
<dbReference type="GO" id="GO:0016985">
    <property type="term" value="F:mannan endo-1,4-beta-mannosidase activity"/>
    <property type="evidence" value="ECO:0007669"/>
    <property type="project" value="UniProtKB-UniRule"/>
</dbReference>
<feature type="binding site" evidence="6">
    <location>
        <position position="262"/>
    </location>
    <ligand>
        <name>substrate</name>
    </ligand>
</feature>
<comment type="caution">
    <text evidence="10">The sequence shown here is derived from an EMBL/GenBank/DDBJ whole genome shotgun (WGS) entry which is preliminary data.</text>
</comment>
<evidence type="ECO:0000256" key="1">
    <source>
        <dbReference type="ARBA" id="ARBA00007754"/>
    </source>
</evidence>
<dbReference type="Pfam" id="PF02156">
    <property type="entry name" value="Glyco_hydro_26"/>
    <property type="match status" value="1"/>
</dbReference>
<feature type="binding site" evidence="6">
    <location>
        <position position="128"/>
    </location>
    <ligand>
        <name>substrate</name>
    </ligand>
</feature>
<dbReference type="EC" id="3.2.1.78" evidence="4"/>
<feature type="binding site" evidence="6">
    <location>
        <position position="196"/>
    </location>
    <ligand>
        <name>substrate</name>
    </ligand>
</feature>
<sequence length="371" mass="43192">MIKIILLIGIIFSYLMSVGQSDSSKRKEVRETEKFYKNLQKISRKGTMFGQQDALAYGLNADGSRWIGEKNRCDVKSVTGDYPAVIGFDLGHLELDSTKNLDGVPFIDIQQLIIETNKRGGIVTISWHLNNPLNPAKSTWDKQDSTIKNLFSNKEAVELYNSWLDKFSSFLKSLKDKNGKIIPIIFRPFHEHTGSWFWWGANQCTTSEYIALWQYTVNYLKNDKGLNSLIFAYSTDVFESEQSYLERYPGDKYVDLLGFDYYQRNAPASNEDFVKNMNQMIDLVKRLAIEKNKLSAITEMGLEKITESNWWTNIVFPLIKNQGLCYILLWRNGRPDHYYTPFKGHKSEHDFIKFYQQPEILFLNDIKKLKR</sequence>
<dbReference type="PRINTS" id="PR00739">
    <property type="entry name" value="GLHYDRLASE26"/>
</dbReference>
<feature type="site" description="Plays an important role in maintaining the position of the catalytic nucleophile" evidence="7">
    <location>
        <position position="190"/>
    </location>
</feature>
<evidence type="ECO:0000256" key="2">
    <source>
        <dbReference type="ARBA" id="ARBA00022801"/>
    </source>
</evidence>
<name>A0AAE3KV62_9BACT</name>
<feature type="active site" description="Nucleophile" evidence="5 8">
    <location>
        <position position="299"/>
    </location>
</feature>
<dbReference type="EMBL" id="RJUF01000186">
    <property type="protein sequence ID" value="MCP9765684.1"/>
    <property type="molecule type" value="Genomic_DNA"/>
</dbReference>
<protein>
    <recommendedName>
        <fullName evidence="4">Mannan endo-1,4-beta-mannosidase</fullName>
        <ecNumber evidence="4">3.2.1.78</ecNumber>
    </recommendedName>
</protein>
<proteinExistence type="inferred from homology"/>
<keyword evidence="11" id="KW-1185">Reference proteome</keyword>
<comment type="similarity">
    <text evidence="1 4 8">Belongs to the glycosyl hydrolase 26 family.</text>
</comment>
<dbReference type="Proteomes" id="UP001204144">
    <property type="component" value="Unassembled WGS sequence"/>
</dbReference>
<dbReference type="AlphaFoldDB" id="A0AAE3KV62"/>
<evidence type="ECO:0000256" key="3">
    <source>
        <dbReference type="ARBA" id="ARBA00023295"/>
    </source>
</evidence>
<dbReference type="PANTHER" id="PTHR40079:SF4">
    <property type="entry name" value="GH26 DOMAIN-CONTAINING PROTEIN-RELATED"/>
    <property type="match status" value="1"/>
</dbReference>
<comment type="catalytic activity">
    <reaction evidence="4">
        <text>Random hydrolysis of (1-&gt;4)-beta-D-mannosidic linkages in mannans, galactomannans and glucomannans.</text>
        <dbReference type="EC" id="3.2.1.78"/>
    </reaction>
</comment>
<dbReference type="InterPro" id="IPR016714">
    <property type="entry name" value="MANB/E"/>
</dbReference>
<dbReference type="RefSeq" id="WP_255039400.1">
    <property type="nucleotide sequence ID" value="NZ_RJUF01000186.1"/>
</dbReference>
<evidence type="ECO:0000256" key="7">
    <source>
        <dbReference type="PIRSR" id="PIRSR018168-3"/>
    </source>
</evidence>
<evidence type="ECO:0000256" key="6">
    <source>
        <dbReference type="PIRSR" id="PIRSR018168-2"/>
    </source>
</evidence>
<keyword evidence="4" id="KW-0964">Secreted</keyword>
<evidence type="ECO:0000256" key="4">
    <source>
        <dbReference type="PIRNR" id="PIRNR018168"/>
    </source>
</evidence>
<evidence type="ECO:0000313" key="11">
    <source>
        <dbReference type="Proteomes" id="UP001204144"/>
    </source>
</evidence>
<evidence type="ECO:0000256" key="8">
    <source>
        <dbReference type="PROSITE-ProRule" id="PRU01100"/>
    </source>
</evidence>
<dbReference type="GO" id="GO:0005576">
    <property type="term" value="C:extracellular region"/>
    <property type="evidence" value="ECO:0007669"/>
    <property type="project" value="UniProtKB-SubCell"/>
</dbReference>
<feature type="active site" description="Proton donor" evidence="5 8">
    <location>
        <position position="191"/>
    </location>
</feature>
<comment type="subcellular location">
    <subcellularLocation>
        <location evidence="4">Secreted</location>
    </subcellularLocation>
</comment>
<evidence type="ECO:0000259" key="9">
    <source>
        <dbReference type="PROSITE" id="PS51764"/>
    </source>
</evidence>
<dbReference type="GO" id="GO:0006080">
    <property type="term" value="P:substituted mannan metabolic process"/>
    <property type="evidence" value="ECO:0007669"/>
    <property type="project" value="UniProtKB-UniRule"/>
</dbReference>
<gene>
    <name evidence="10" type="ORF">EGI31_22340</name>
</gene>
<keyword evidence="2 4" id="KW-0378">Hydrolase</keyword>
<keyword evidence="4" id="KW-0119">Carbohydrate metabolism</keyword>